<dbReference type="InterPro" id="IPR012914">
    <property type="entry name" value="PucR_dom"/>
</dbReference>
<gene>
    <name evidence="3" type="primary">pmfR</name>
    <name evidence="3" type="ORF">LEUCIP111803_01022</name>
</gene>
<comment type="caution">
    <text evidence="3">The sequence shown here is derived from an EMBL/GenBank/DDBJ whole genome shotgun (WGS) entry which is preliminary data.</text>
</comment>
<dbReference type="InterPro" id="IPR051448">
    <property type="entry name" value="CdaR-like_regulators"/>
</dbReference>
<reference evidence="3" key="1">
    <citation type="submission" date="2021-06" db="EMBL/GenBank/DDBJ databases">
        <authorList>
            <person name="Criscuolo A."/>
        </authorList>
    </citation>
    <scope>NUCLEOTIDE SEQUENCE</scope>
    <source>
        <strain evidence="3">CIP111803</strain>
    </source>
</reference>
<protein>
    <submittedName>
        <fullName evidence="3">Transcriptional activator PmfR</fullName>
    </submittedName>
</protein>
<dbReference type="PANTHER" id="PTHR33744:SF1">
    <property type="entry name" value="DNA-BINDING TRANSCRIPTIONAL ACTIVATOR ADER"/>
    <property type="match status" value="1"/>
</dbReference>
<dbReference type="Pfam" id="PF07905">
    <property type="entry name" value="PucR"/>
    <property type="match status" value="1"/>
</dbReference>
<evidence type="ECO:0000259" key="2">
    <source>
        <dbReference type="Pfam" id="PF13556"/>
    </source>
</evidence>
<feature type="domain" description="Purine catabolism PurC-like" evidence="1">
    <location>
        <begin position="10"/>
        <end position="122"/>
    </location>
</feature>
<keyword evidence="4" id="KW-1185">Reference proteome</keyword>
<dbReference type="InterPro" id="IPR025736">
    <property type="entry name" value="PucR_C-HTH_dom"/>
</dbReference>
<organism evidence="3 4">
    <name type="scientific">Leucobacter soli</name>
    <dbReference type="NCBI Taxonomy" id="2812850"/>
    <lineage>
        <taxon>Bacteria</taxon>
        <taxon>Bacillati</taxon>
        <taxon>Actinomycetota</taxon>
        <taxon>Actinomycetes</taxon>
        <taxon>Micrococcales</taxon>
        <taxon>Microbacteriaceae</taxon>
        <taxon>Leucobacter</taxon>
    </lineage>
</organism>
<evidence type="ECO:0000313" key="4">
    <source>
        <dbReference type="Proteomes" id="UP000693892"/>
    </source>
</evidence>
<feature type="domain" description="PucR C-terminal helix-turn-helix" evidence="2">
    <location>
        <begin position="432"/>
        <end position="489"/>
    </location>
</feature>
<evidence type="ECO:0000313" key="3">
    <source>
        <dbReference type="EMBL" id="CAG7607430.1"/>
    </source>
</evidence>
<name>A0A916JVM7_9MICO</name>
<dbReference type="PANTHER" id="PTHR33744">
    <property type="entry name" value="CARBOHYDRATE DIACID REGULATOR"/>
    <property type="match status" value="1"/>
</dbReference>
<dbReference type="EMBL" id="CAJVAP010000009">
    <property type="protein sequence ID" value="CAG7607430.1"/>
    <property type="molecule type" value="Genomic_DNA"/>
</dbReference>
<dbReference type="RefSeq" id="WP_218114642.1">
    <property type="nucleotide sequence ID" value="NZ_CAJVAP010000009.1"/>
</dbReference>
<proteinExistence type="predicted"/>
<dbReference type="Pfam" id="PF13556">
    <property type="entry name" value="HTH_30"/>
    <property type="match status" value="1"/>
</dbReference>
<sequence length="502" mass="55188">MGLTVNELTEISGLRTRFLAGRSGGDRMVLWAHSTDQPNPWEWLGTGDLLLTTGHLLPHDPAEQVRFLTELNRANLAGIALGQHSESPRVSDEALQAADEMGFPFLVTEHSVLWTTVIRIVADSNAQKGHALITKVLRAYDLMRRSYASPQASDGLLEQLGAECGHLLQVLDRRTGRLLLASPDAVPQPVLDHLASTSAALPAFSRISVGDDTAFLLPIAESAHAVMVAKPVSDRAEVDLMLLQHISTIAGIEVERRTAERMSVRTSGTRLLRQLLNGSEDPESLLAQMESFELGEPPWRVLIWPRGAGPTTDDAYDAFTQAKIPALVAFERDENFALVPGAGVEAVSDALGAWPETRVGASMPVGKLGRIDEAVREARWAQEATHDENALVNVYGKDTSPFLPRSITEGEAVVDQVLGEVLAYDRTNDSQLMRSLMAYFDANRSWQEAADALHVHRQTLIYRISKIEKLSGRRMQDVAQQTELYLALQTWLMLNGRRSTSL</sequence>
<evidence type="ECO:0000259" key="1">
    <source>
        <dbReference type="Pfam" id="PF07905"/>
    </source>
</evidence>
<dbReference type="AlphaFoldDB" id="A0A916JVM7"/>
<dbReference type="Proteomes" id="UP000693892">
    <property type="component" value="Unassembled WGS sequence"/>
</dbReference>
<accession>A0A916JVM7</accession>